<dbReference type="Pfam" id="PF03031">
    <property type="entry name" value="NIF"/>
    <property type="match status" value="1"/>
</dbReference>
<dbReference type="PANTHER" id="PTHR12210">
    <property type="entry name" value="DULLARD PROTEIN PHOSPHATASE"/>
    <property type="match status" value="1"/>
</dbReference>
<feature type="region of interest" description="Disordered" evidence="2">
    <location>
        <begin position="110"/>
        <end position="157"/>
    </location>
</feature>
<evidence type="ECO:0000259" key="3">
    <source>
        <dbReference type="PROSITE" id="PS50969"/>
    </source>
</evidence>
<evidence type="ECO:0000256" key="1">
    <source>
        <dbReference type="RuleBase" id="RU365079"/>
    </source>
</evidence>
<dbReference type="InterPro" id="IPR023214">
    <property type="entry name" value="HAD_sf"/>
</dbReference>
<keyword evidence="1" id="KW-0813">Transport</keyword>
<dbReference type="Pfam" id="PF10283">
    <property type="entry name" value="zf-CCHH"/>
    <property type="match status" value="1"/>
</dbReference>
<dbReference type="Gene3D" id="3.40.50.1000">
    <property type="entry name" value="HAD superfamily/HAD-like"/>
    <property type="match status" value="1"/>
</dbReference>
<dbReference type="InterPro" id="IPR019406">
    <property type="entry name" value="APLF_PBZ"/>
</dbReference>
<keyword evidence="1" id="KW-0496">Mitochondrion</keyword>
<dbReference type="InterPro" id="IPR050365">
    <property type="entry name" value="TIM50"/>
</dbReference>
<gene>
    <name evidence="4" type="ORF">PCOR1329_LOCUS48364</name>
</gene>
<accession>A0ABN9UGL8</accession>
<comment type="function">
    <text evidence="1">Essential component of the TIM23 complex, a complex that mediates the translocation of transit peptide-containing proteins across the mitochondrial inner membrane.</text>
</comment>
<evidence type="ECO:0000256" key="2">
    <source>
        <dbReference type="SAM" id="MobiDB-lite"/>
    </source>
</evidence>
<dbReference type="CDD" id="cd07521">
    <property type="entry name" value="HAD_FCP1-like"/>
    <property type="match status" value="1"/>
</dbReference>
<comment type="subunit">
    <text evidence="1">Component of the TIM23 complex.</text>
</comment>
<keyword evidence="1" id="KW-0809">Transit peptide</keyword>
<dbReference type="InterPro" id="IPR004274">
    <property type="entry name" value="FCP1_dom"/>
</dbReference>
<dbReference type="PROSITE" id="PS50969">
    <property type="entry name" value="FCP1"/>
    <property type="match status" value="1"/>
</dbReference>
<feature type="region of interest" description="Disordered" evidence="2">
    <location>
        <begin position="40"/>
        <end position="88"/>
    </location>
</feature>
<dbReference type="SUPFAM" id="SSF56784">
    <property type="entry name" value="HAD-like"/>
    <property type="match status" value="1"/>
</dbReference>
<feature type="compositionally biased region" description="Pro residues" evidence="2">
    <location>
        <begin position="140"/>
        <end position="153"/>
    </location>
</feature>
<dbReference type="SMART" id="SM00577">
    <property type="entry name" value="CPDc"/>
    <property type="match status" value="1"/>
</dbReference>
<feature type="compositionally biased region" description="Polar residues" evidence="2">
    <location>
        <begin position="67"/>
        <end position="76"/>
    </location>
</feature>
<name>A0ABN9UGL8_9DINO</name>
<feature type="compositionally biased region" description="Basic residues" evidence="2">
    <location>
        <begin position="119"/>
        <end position="132"/>
    </location>
</feature>
<dbReference type="InterPro" id="IPR036412">
    <property type="entry name" value="HAD-like_sf"/>
</dbReference>
<dbReference type="EMBL" id="CAUYUJ010015838">
    <property type="protein sequence ID" value="CAK0858767.1"/>
    <property type="molecule type" value="Genomic_DNA"/>
</dbReference>
<keyword evidence="5" id="KW-1185">Reference proteome</keyword>
<evidence type="ECO:0000313" key="4">
    <source>
        <dbReference type="EMBL" id="CAK0858767.1"/>
    </source>
</evidence>
<comment type="subcellular location">
    <subcellularLocation>
        <location evidence="1">Mitochondrion inner membrane</location>
        <topology evidence="1">Single-pass membrane protein</topology>
    </subcellularLocation>
</comment>
<comment type="caution">
    <text evidence="4">The sequence shown here is derived from an EMBL/GenBank/DDBJ whole genome shotgun (WGS) entry which is preliminary data.</text>
</comment>
<proteinExistence type="inferred from homology"/>
<reference evidence="4" key="1">
    <citation type="submission" date="2023-10" db="EMBL/GenBank/DDBJ databases">
        <authorList>
            <person name="Chen Y."/>
            <person name="Shah S."/>
            <person name="Dougan E. K."/>
            <person name="Thang M."/>
            <person name="Chan C."/>
        </authorList>
    </citation>
    <scope>NUCLEOTIDE SEQUENCE [LARGE SCALE GENOMIC DNA]</scope>
</reference>
<sequence>MADQKYHVQVEIEARRKKTGTAEKKRERCKYGAACFRKNPDHLQQFSHPQDPDWDDLGGTPVPDPPTTNEVCSPRQSTSSSTTSVPGAAASSLKVETYILDFSLMTQAATSKKNALRNINRKARPRPAKSKKNAAGPQEASPPPGARLRPPPAAAAMSPAAAAAARAAARARAARAAVGRRAAASCGAGGRPWRGAAASAEPRAGRGISMSVPTLLVQRPRVEPMLLVLDLDETLVRVSCEGVHCHKRKLDSVDFSVDVQLGVSHKCHVSVRPGVDDFLAWIQERRRQGVIDTPWIFTTASAQYTKAILRHLDPGGRVFGLNVLTQPACTAPRLPGFFLKDLAHVPPRHNDADLRRKVLVDNNPVSCVLNPENTVLVRDWLGKDEPDEELARVSSLLDAVIVEGTGGGPRANYAAALSRLVPGHAGYRERLRALGEGLDAEPARDGGVPALRAAMRAISAECDSIKRDLLGAAP</sequence>
<keyword evidence="1" id="KW-0653">Protein transport</keyword>
<feature type="compositionally biased region" description="Low complexity" evidence="2">
    <location>
        <begin position="77"/>
        <end position="88"/>
    </location>
</feature>
<dbReference type="Proteomes" id="UP001189429">
    <property type="component" value="Unassembled WGS sequence"/>
</dbReference>
<keyword evidence="1" id="KW-0811">Translocation</keyword>
<protein>
    <recommendedName>
        <fullName evidence="1">Mitochondrial import inner membrane translocase subunit TIM50</fullName>
    </recommendedName>
</protein>
<organism evidence="4 5">
    <name type="scientific">Prorocentrum cordatum</name>
    <dbReference type="NCBI Taxonomy" id="2364126"/>
    <lineage>
        <taxon>Eukaryota</taxon>
        <taxon>Sar</taxon>
        <taxon>Alveolata</taxon>
        <taxon>Dinophyceae</taxon>
        <taxon>Prorocentrales</taxon>
        <taxon>Prorocentraceae</taxon>
        <taxon>Prorocentrum</taxon>
    </lineage>
</organism>
<evidence type="ECO:0000313" key="5">
    <source>
        <dbReference type="Proteomes" id="UP001189429"/>
    </source>
</evidence>
<comment type="similarity">
    <text evidence="1">Belongs to the TIM50 family.</text>
</comment>
<feature type="domain" description="FCP1 homology" evidence="3">
    <location>
        <begin position="220"/>
        <end position="400"/>
    </location>
</feature>